<keyword evidence="3" id="KW-1185">Reference proteome</keyword>
<name>A3IXU6_9CHRO</name>
<feature type="signal peptide" evidence="1">
    <location>
        <begin position="1"/>
        <end position="26"/>
    </location>
</feature>
<dbReference type="eggNOG" id="ENOG5033EU0">
    <property type="taxonomic scope" value="Bacteria"/>
</dbReference>
<dbReference type="AlphaFoldDB" id="A3IXU6"/>
<dbReference type="Proteomes" id="UP000003781">
    <property type="component" value="Unassembled WGS sequence"/>
</dbReference>
<evidence type="ECO:0000256" key="1">
    <source>
        <dbReference type="SAM" id="SignalP"/>
    </source>
</evidence>
<sequence length="189" mass="21582">MKFLSIITLFSSISLLVSFLSQPSFAEVLCEIDGNYESPSPTYRRLNLEGFGISVDIPENYRVMLKQDRSVEILHPNDYQFLECIANGGIAQYHTGRYSESIRLIENNHSEGLKELILDIYHGDLKTYFSYENSRIPGYIIVSESGYSMTFLGTIPDQSKLLEVSIRCDCEVELQDLTNFLSRITLLNQ</sequence>
<evidence type="ECO:0000313" key="3">
    <source>
        <dbReference type="Proteomes" id="UP000003781"/>
    </source>
</evidence>
<evidence type="ECO:0000313" key="2">
    <source>
        <dbReference type="EMBL" id="EAZ88704.1"/>
    </source>
</evidence>
<reference evidence="2 3" key="1">
    <citation type="submission" date="2007-03" db="EMBL/GenBank/DDBJ databases">
        <authorList>
            <person name="Stal L."/>
            <person name="Ferriera S."/>
            <person name="Johnson J."/>
            <person name="Kravitz S."/>
            <person name="Beeson K."/>
            <person name="Sutton G."/>
            <person name="Rogers Y.-H."/>
            <person name="Friedman R."/>
            <person name="Frazier M."/>
            <person name="Venter J.C."/>
        </authorList>
    </citation>
    <scope>NUCLEOTIDE SEQUENCE [LARGE SCALE GENOMIC DNA]</scope>
    <source>
        <strain evidence="2 3">CCY0110</strain>
    </source>
</reference>
<dbReference type="OrthoDB" id="574187at2"/>
<keyword evidence="1" id="KW-0732">Signal</keyword>
<organism evidence="2 3">
    <name type="scientific">Crocosphaera chwakensis CCY0110</name>
    <dbReference type="NCBI Taxonomy" id="391612"/>
    <lineage>
        <taxon>Bacteria</taxon>
        <taxon>Bacillati</taxon>
        <taxon>Cyanobacteriota</taxon>
        <taxon>Cyanophyceae</taxon>
        <taxon>Oscillatoriophycideae</taxon>
        <taxon>Chroococcales</taxon>
        <taxon>Aphanothecaceae</taxon>
        <taxon>Crocosphaera</taxon>
        <taxon>Crocosphaera chwakensis</taxon>
    </lineage>
</organism>
<gene>
    <name evidence="2" type="ORF">CY0110_14265</name>
</gene>
<comment type="caution">
    <text evidence="2">The sequence shown here is derived from an EMBL/GenBank/DDBJ whole genome shotgun (WGS) entry which is preliminary data.</text>
</comment>
<accession>A3IXU6</accession>
<feature type="chain" id="PRO_5002654001" evidence="1">
    <location>
        <begin position="27"/>
        <end position="189"/>
    </location>
</feature>
<protein>
    <submittedName>
        <fullName evidence="2">Uncharacterized protein</fullName>
    </submittedName>
</protein>
<dbReference type="EMBL" id="AAXW01000070">
    <property type="protein sequence ID" value="EAZ88704.1"/>
    <property type="molecule type" value="Genomic_DNA"/>
</dbReference>
<proteinExistence type="predicted"/>
<dbReference type="RefSeq" id="WP_008278206.1">
    <property type="nucleotide sequence ID" value="NZ_AAXW01000070.1"/>
</dbReference>